<name>A0A497ETH9_9CREN</name>
<organism evidence="1 2">
    <name type="scientific">Thermoproteota archaeon</name>
    <dbReference type="NCBI Taxonomy" id="2056631"/>
    <lineage>
        <taxon>Archaea</taxon>
        <taxon>Thermoproteota</taxon>
    </lineage>
</organism>
<proteinExistence type="predicted"/>
<protein>
    <submittedName>
        <fullName evidence="1">Uncharacterized protein</fullName>
    </submittedName>
</protein>
<comment type="caution">
    <text evidence="1">The sequence shown here is derived from an EMBL/GenBank/DDBJ whole genome shotgun (WGS) entry which is preliminary data.</text>
</comment>
<sequence length="99" mass="11707">MRFKLFTEEDARKYLSRLAKDAQVPEPKLIISDEPFKNLPSDVDWDRPAFYSRKEKAIYIRPKKVFLQLLSLTSLHIILQISRVKGRGCEWENLAIWLS</sequence>
<dbReference type="EMBL" id="QMQV01000008">
    <property type="protein sequence ID" value="RLE50332.1"/>
    <property type="molecule type" value="Genomic_DNA"/>
</dbReference>
<evidence type="ECO:0000313" key="2">
    <source>
        <dbReference type="Proteomes" id="UP000278475"/>
    </source>
</evidence>
<accession>A0A497ETH9</accession>
<dbReference type="AlphaFoldDB" id="A0A497ETH9"/>
<dbReference type="Proteomes" id="UP000278475">
    <property type="component" value="Unassembled WGS sequence"/>
</dbReference>
<evidence type="ECO:0000313" key="1">
    <source>
        <dbReference type="EMBL" id="RLE50332.1"/>
    </source>
</evidence>
<gene>
    <name evidence="1" type="ORF">DRJ31_01790</name>
</gene>
<reference evidence="1 2" key="1">
    <citation type="submission" date="2018-06" db="EMBL/GenBank/DDBJ databases">
        <title>Extensive metabolic versatility and redundancy in microbially diverse, dynamic hydrothermal sediments.</title>
        <authorList>
            <person name="Dombrowski N."/>
            <person name="Teske A."/>
            <person name="Baker B.J."/>
        </authorList>
    </citation>
    <scope>NUCLEOTIDE SEQUENCE [LARGE SCALE GENOMIC DNA]</scope>
    <source>
        <strain evidence="1">B66_G16</strain>
    </source>
</reference>